<dbReference type="FunFam" id="3.40.50.300:FF:001091">
    <property type="entry name" value="Probable disease resistance protein At1g61300"/>
    <property type="match status" value="1"/>
</dbReference>
<dbReference type="InterPro" id="IPR058922">
    <property type="entry name" value="WHD_DRP"/>
</dbReference>
<dbReference type="OrthoDB" id="598235at2759"/>
<dbReference type="AlphaFoldDB" id="A0A200QXA3"/>
<dbReference type="InterPro" id="IPR038005">
    <property type="entry name" value="RX-like_CC"/>
</dbReference>
<dbReference type="InterPro" id="IPR044974">
    <property type="entry name" value="Disease_R_plants"/>
</dbReference>
<dbReference type="SUPFAM" id="SSF52058">
    <property type="entry name" value="L domain-like"/>
    <property type="match status" value="1"/>
</dbReference>
<accession>A0A200QXA3</accession>
<dbReference type="InParanoid" id="A0A200QXA3"/>
<dbReference type="Gene3D" id="3.40.50.300">
    <property type="entry name" value="P-loop containing nucleotide triphosphate hydrolases"/>
    <property type="match status" value="1"/>
</dbReference>
<gene>
    <name evidence="8" type="ORF">BVC80_949g53</name>
</gene>
<dbReference type="Pfam" id="PF23559">
    <property type="entry name" value="WHD_DRP"/>
    <property type="match status" value="1"/>
</dbReference>
<dbReference type="InterPro" id="IPR002182">
    <property type="entry name" value="NB-ARC"/>
</dbReference>
<dbReference type="Pfam" id="PF00931">
    <property type="entry name" value="NB-ARC"/>
    <property type="match status" value="1"/>
</dbReference>
<proteinExistence type="predicted"/>
<dbReference type="FunCoup" id="A0A200QXA3">
    <property type="interactions" value="262"/>
</dbReference>
<organism evidence="8 9">
    <name type="scientific">Macleaya cordata</name>
    <name type="common">Five-seeded plume-poppy</name>
    <name type="synonym">Bocconia cordata</name>
    <dbReference type="NCBI Taxonomy" id="56857"/>
    <lineage>
        <taxon>Eukaryota</taxon>
        <taxon>Viridiplantae</taxon>
        <taxon>Streptophyta</taxon>
        <taxon>Embryophyta</taxon>
        <taxon>Tracheophyta</taxon>
        <taxon>Spermatophyta</taxon>
        <taxon>Magnoliopsida</taxon>
        <taxon>Ranunculales</taxon>
        <taxon>Papaveraceae</taxon>
        <taxon>Papaveroideae</taxon>
        <taxon>Macleaya</taxon>
    </lineage>
</organism>
<dbReference type="InterPro" id="IPR036388">
    <property type="entry name" value="WH-like_DNA-bd_sf"/>
</dbReference>
<keyword evidence="2" id="KW-0547">Nucleotide-binding</keyword>
<dbReference type="Proteomes" id="UP000195402">
    <property type="component" value="Unassembled WGS sequence"/>
</dbReference>
<evidence type="ECO:0000259" key="4">
    <source>
        <dbReference type="Pfam" id="PF00931"/>
    </source>
</evidence>
<dbReference type="GO" id="GO:0098542">
    <property type="term" value="P:defense response to other organism"/>
    <property type="evidence" value="ECO:0007669"/>
    <property type="project" value="TreeGrafter"/>
</dbReference>
<evidence type="ECO:0000313" key="9">
    <source>
        <dbReference type="Proteomes" id="UP000195402"/>
    </source>
</evidence>
<feature type="domain" description="NB-ARC" evidence="4">
    <location>
        <begin position="175"/>
        <end position="349"/>
    </location>
</feature>
<keyword evidence="3" id="KW-0611">Plant defense</keyword>
<dbReference type="InterPro" id="IPR041118">
    <property type="entry name" value="Rx_N"/>
</dbReference>
<evidence type="ECO:0000259" key="6">
    <source>
        <dbReference type="Pfam" id="PF23559"/>
    </source>
</evidence>
<dbReference type="InterPro" id="IPR055414">
    <property type="entry name" value="LRR_R13L4/SHOC2-like"/>
</dbReference>
<protein>
    <submittedName>
        <fullName evidence="8">Disease resistance protein</fullName>
    </submittedName>
</protein>
<evidence type="ECO:0000256" key="3">
    <source>
        <dbReference type="ARBA" id="ARBA00022821"/>
    </source>
</evidence>
<comment type="caution">
    <text evidence="8">The sequence shown here is derived from an EMBL/GenBank/DDBJ whole genome shotgun (WGS) entry which is preliminary data.</text>
</comment>
<reference evidence="8 9" key="1">
    <citation type="journal article" date="2017" name="Mol. Plant">
        <title>The Genome of Medicinal Plant Macleaya cordata Provides New Insights into Benzylisoquinoline Alkaloids Metabolism.</title>
        <authorList>
            <person name="Liu X."/>
            <person name="Liu Y."/>
            <person name="Huang P."/>
            <person name="Ma Y."/>
            <person name="Qing Z."/>
            <person name="Tang Q."/>
            <person name="Cao H."/>
            <person name="Cheng P."/>
            <person name="Zheng Y."/>
            <person name="Yuan Z."/>
            <person name="Zhou Y."/>
            <person name="Liu J."/>
            <person name="Tang Z."/>
            <person name="Zhuo Y."/>
            <person name="Zhang Y."/>
            <person name="Yu L."/>
            <person name="Huang J."/>
            <person name="Yang P."/>
            <person name="Peng Q."/>
            <person name="Zhang J."/>
            <person name="Jiang W."/>
            <person name="Zhang Z."/>
            <person name="Lin K."/>
            <person name="Ro D.K."/>
            <person name="Chen X."/>
            <person name="Xiong X."/>
            <person name="Shang Y."/>
            <person name="Huang S."/>
            <person name="Zeng J."/>
        </authorList>
    </citation>
    <scope>NUCLEOTIDE SEQUENCE [LARGE SCALE GENOMIC DNA]</scope>
    <source>
        <strain evidence="9">cv. BLH2017</strain>
        <tissue evidence="8">Root</tissue>
    </source>
</reference>
<feature type="domain" description="Disease resistance protein winged helix" evidence="6">
    <location>
        <begin position="421"/>
        <end position="492"/>
    </location>
</feature>
<dbReference type="InterPro" id="IPR027417">
    <property type="entry name" value="P-loop_NTPase"/>
</dbReference>
<keyword evidence="9" id="KW-1185">Reference proteome</keyword>
<dbReference type="PANTHER" id="PTHR23155:SF1232">
    <property type="entry name" value="OS09G0270700 PROTEIN"/>
    <property type="match status" value="1"/>
</dbReference>
<dbReference type="Gene3D" id="3.80.10.10">
    <property type="entry name" value="Ribonuclease Inhibitor"/>
    <property type="match status" value="1"/>
</dbReference>
<name>A0A200QXA3_MACCD</name>
<dbReference type="OMA" id="TSAWITV"/>
<sequence>MAESAVEFLLERIVILLEYEGSLLGGLRQEFKEIKRELEGMRSFLKDADRIIRRENNNLDGVKTWVQEVRDSAYDVEDVIDEFMYHLGCQRRSIGFMGIFHKTIHFPKDLLMRHKIATKLQVIKTQVHAISQRSQRYGFDHMKNGTFGSHFSTEWLQHHGESSFFIEDDDIVGIEKDSELLLGWLLEPELRRTVVSVFGMGGSGKTTLVAKIYRSQIVKRYFDCYAWITVSQTYKIEDLFRNMIKDFFDSNKGGVPVDLSTMNYRGLVQTIVDYLQQKRYVIVLDDVWSLNLWREISVALPDGGTGSRVMLTTRKEDIATFSFGAEGHVHRLLPLKEKEAWILFCRKALSLDPDRQCCPPELEEVSRLILEKTYLEWKKVYDSLNWELSNNPFLEVVKGILFLSYNDLPYYLKHCFRYCCIFPEDFRIKRKRLIRLWIAEGFVGERRGMTMEEVADTYLIELISRSMLQVVEKNSFGRPKNCGMHDLMRELAVWVSEEENFCKIYDESSYNIEAARRDICIAPRRLSIHKVHTDAGIHSGINIAQLRSLFMFVGNVHDSSSPTFSVKSILPSGFKLLRVLDLQDIPIMSVPDELVKLFNLRYLNLRNTQVKELPNSIGELRNLQTLDIRDSKIEALPNGILKCKNLRHVTMFRFIRSRIDDYTYLNGNQVPVDIWKLKNLQVLACIVAKDDIIKQLGGMTQLKSIGITNVREVDEIDLCKTIEKLKLLRNLFILVTNEDESLRMDSLFSAPPLLKTLLMVGKLEKVPLWFGSLRNLTSLTLHWSRLSEDPLPLFCELSCLAYLYLDNAYDGQLLCIHKGWFLKLKCLTLSRFSRLNEVIIEKGALPNLEKLHLVKSKELKMVPLGIEYLTNLHTLILRNMPDELALRLRGEDSIDRPRVRHIPKIDYWKYTPGFGWATESLASSSSDHRN</sequence>
<dbReference type="GO" id="GO:0043531">
    <property type="term" value="F:ADP binding"/>
    <property type="evidence" value="ECO:0007669"/>
    <property type="project" value="InterPro"/>
</dbReference>
<keyword evidence="1" id="KW-0677">Repeat</keyword>
<dbReference type="Pfam" id="PF23598">
    <property type="entry name" value="LRR_14"/>
    <property type="match status" value="1"/>
</dbReference>
<dbReference type="FunFam" id="1.10.10.10:FF:000322">
    <property type="entry name" value="Probable disease resistance protein At1g63360"/>
    <property type="match status" value="1"/>
</dbReference>
<evidence type="ECO:0000259" key="5">
    <source>
        <dbReference type="Pfam" id="PF18052"/>
    </source>
</evidence>
<dbReference type="STRING" id="56857.A0A200QXA3"/>
<dbReference type="EMBL" id="MVGT01000924">
    <property type="protein sequence ID" value="OVA15040.1"/>
    <property type="molecule type" value="Genomic_DNA"/>
</dbReference>
<dbReference type="PRINTS" id="PR00364">
    <property type="entry name" value="DISEASERSIST"/>
</dbReference>
<evidence type="ECO:0000256" key="2">
    <source>
        <dbReference type="ARBA" id="ARBA00022741"/>
    </source>
</evidence>
<evidence type="ECO:0000256" key="1">
    <source>
        <dbReference type="ARBA" id="ARBA00022737"/>
    </source>
</evidence>
<evidence type="ECO:0000313" key="8">
    <source>
        <dbReference type="EMBL" id="OVA15040.1"/>
    </source>
</evidence>
<dbReference type="SUPFAM" id="SSF52540">
    <property type="entry name" value="P-loop containing nucleoside triphosphate hydrolases"/>
    <property type="match status" value="1"/>
</dbReference>
<dbReference type="PANTHER" id="PTHR23155">
    <property type="entry name" value="DISEASE RESISTANCE PROTEIN RP"/>
    <property type="match status" value="1"/>
</dbReference>
<feature type="domain" description="Disease resistance N-terminal" evidence="5">
    <location>
        <begin position="5"/>
        <end position="95"/>
    </location>
</feature>
<dbReference type="CDD" id="cd14798">
    <property type="entry name" value="RX-CC_like"/>
    <property type="match status" value="1"/>
</dbReference>
<dbReference type="Gene3D" id="1.10.10.10">
    <property type="entry name" value="Winged helix-like DNA-binding domain superfamily/Winged helix DNA-binding domain"/>
    <property type="match status" value="1"/>
</dbReference>
<feature type="domain" description="Disease resistance R13L4/SHOC-2-like LRR" evidence="7">
    <location>
        <begin position="571"/>
        <end position="875"/>
    </location>
</feature>
<evidence type="ECO:0000259" key="7">
    <source>
        <dbReference type="Pfam" id="PF23598"/>
    </source>
</evidence>
<dbReference type="Pfam" id="PF18052">
    <property type="entry name" value="Rx_N"/>
    <property type="match status" value="1"/>
</dbReference>
<dbReference type="Gene3D" id="1.20.5.4130">
    <property type="match status" value="1"/>
</dbReference>
<dbReference type="InterPro" id="IPR032675">
    <property type="entry name" value="LRR_dom_sf"/>
</dbReference>